<protein>
    <submittedName>
        <fullName evidence="3">Peptide/nickel transport system substrate-binding protein</fullName>
    </submittedName>
</protein>
<dbReference type="Pfam" id="PF00496">
    <property type="entry name" value="SBP_bac_5"/>
    <property type="match status" value="1"/>
</dbReference>
<evidence type="ECO:0000256" key="1">
    <source>
        <dbReference type="SAM" id="SignalP"/>
    </source>
</evidence>
<gene>
    <name evidence="3" type="ORF">EDD29_6688</name>
</gene>
<organism evidence="3 4">
    <name type="scientific">Actinocorallia herbida</name>
    <dbReference type="NCBI Taxonomy" id="58109"/>
    <lineage>
        <taxon>Bacteria</taxon>
        <taxon>Bacillati</taxon>
        <taxon>Actinomycetota</taxon>
        <taxon>Actinomycetes</taxon>
        <taxon>Streptosporangiales</taxon>
        <taxon>Thermomonosporaceae</taxon>
        <taxon>Actinocorallia</taxon>
    </lineage>
</organism>
<evidence type="ECO:0000313" key="4">
    <source>
        <dbReference type="Proteomes" id="UP000272400"/>
    </source>
</evidence>
<comment type="caution">
    <text evidence="3">The sequence shown here is derived from an EMBL/GenBank/DDBJ whole genome shotgun (WGS) entry which is preliminary data.</text>
</comment>
<keyword evidence="4" id="KW-1185">Reference proteome</keyword>
<dbReference type="Gene3D" id="3.10.105.10">
    <property type="entry name" value="Dipeptide-binding Protein, Domain 3"/>
    <property type="match status" value="1"/>
</dbReference>
<feature type="signal peptide" evidence="1">
    <location>
        <begin position="1"/>
        <end position="21"/>
    </location>
</feature>
<feature type="domain" description="Solute-binding protein family 5" evidence="2">
    <location>
        <begin position="73"/>
        <end position="428"/>
    </location>
</feature>
<evidence type="ECO:0000259" key="2">
    <source>
        <dbReference type="Pfam" id="PF00496"/>
    </source>
</evidence>
<dbReference type="InterPro" id="IPR000914">
    <property type="entry name" value="SBP_5_dom"/>
</dbReference>
<dbReference type="InterPro" id="IPR039424">
    <property type="entry name" value="SBP_5"/>
</dbReference>
<dbReference type="EMBL" id="RJKE01000001">
    <property type="protein sequence ID" value="ROO89001.1"/>
    <property type="molecule type" value="Genomic_DNA"/>
</dbReference>
<dbReference type="SUPFAM" id="SSF53850">
    <property type="entry name" value="Periplasmic binding protein-like II"/>
    <property type="match status" value="1"/>
</dbReference>
<keyword evidence="1" id="KW-0732">Signal</keyword>
<sequence>MPASARALAALAPLLLLPACAADSSPAAEAVLQIALPADPGCLDPQQTGQLAALDVSRSLVDTLTDQDPETGEIVPWLAQEFTASADGRSFTFVLREGVTFSDGTPLDAAAVKATFDRLIKFPANGAPAYLRGYQGTKVADSRNFTVAFDAPNAQFLQATSGAGFGILSPKTAAADPAERCRGSFVGSGPFVLDHYTANQEVVLKRREGYAWPSSLAANDGAAKVAGARFVFVPEAGARTGALSSGQVAVAQNIQEADRARFQSGGFQLLTKAVPGLVPPLSLNHAGVLGDRRLREALLLGVDRQALVDTVLGAQFRPATSVLSSTTPFYADRADRLRHDPDRAKALLDEAGWKPGADGIRAKDGAPLKLVWLIPAPTPPVNELVQQQLRALGIDVELRAVPPAKYVEQQQKGEFDLTAVAVTRADPDVLRNIFSTKGANLWHLPSSELDTFLDQQASATDGKARQEAVDKAVTWILDHADTVPLYENSLVHAVSDKVKGLRLDASARLGLHDVELS</sequence>
<dbReference type="CDD" id="cd08492">
    <property type="entry name" value="PBP2_NikA_DppA_OppA_like_15"/>
    <property type="match status" value="1"/>
</dbReference>
<dbReference type="RefSeq" id="WP_123668167.1">
    <property type="nucleotide sequence ID" value="NZ_RJKE01000001.1"/>
</dbReference>
<accession>A0A3N1D629</accession>
<dbReference type="Proteomes" id="UP000272400">
    <property type="component" value="Unassembled WGS sequence"/>
</dbReference>
<dbReference type="GO" id="GO:0042597">
    <property type="term" value="C:periplasmic space"/>
    <property type="evidence" value="ECO:0007669"/>
    <property type="project" value="UniProtKB-ARBA"/>
</dbReference>
<reference evidence="3 4" key="1">
    <citation type="submission" date="2018-11" db="EMBL/GenBank/DDBJ databases">
        <title>Sequencing the genomes of 1000 actinobacteria strains.</title>
        <authorList>
            <person name="Klenk H.-P."/>
        </authorList>
    </citation>
    <scope>NUCLEOTIDE SEQUENCE [LARGE SCALE GENOMIC DNA]</scope>
    <source>
        <strain evidence="3 4">DSM 44254</strain>
    </source>
</reference>
<dbReference type="GO" id="GO:1904680">
    <property type="term" value="F:peptide transmembrane transporter activity"/>
    <property type="evidence" value="ECO:0007669"/>
    <property type="project" value="TreeGrafter"/>
</dbReference>
<evidence type="ECO:0000313" key="3">
    <source>
        <dbReference type="EMBL" id="ROO89001.1"/>
    </source>
</evidence>
<dbReference type="AlphaFoldDB" id="A0A3N1D629"/>
<dbReference type="Gene3D" id="3.40.190.10">
    <property type="entry name" value="Periplasmic binding protein-like II"/>
    <property type="match status" value="1"/>
</dbReference>
<dbReference type="OrthoDB" id="5240629at2"/>
<dbReference type="PIRSF" id="PIRSF002741">
    <property type="entry name" value="MppA"/>
    <property type="match status" value="1"/>
</dbReference>
<dbReference type="GO" id="GO:0015833">
    <property type="term" value="P:peptide transport"/>
    <property type="evidence" value="ECO:0007669"/>
    <property type="project" value="TreeGrafter"/>
</dbReference>
<dbReference type="PANTHER" id="PTHR30290">
    <property type="entry name" value="PERIPLASMIC BINDING COMPONENT OF ABC TRANSPORTER"/>
    <property type="match status" value="1"/>
</dbReference>
<dbReference type="GO" id="GO:0043190">
    <property type="term" value="C:ATP-binding cassette (ABC) transporter complex"/>
    <property type="evidence" value="ECO:0007669"/>
    <property type="project" value="InterPro"/>
</dbReference>
<name>A0A3N1D629_9ACTN</name>
<feature type="chain" id="PRO_5018008474" evidence="1">
    <location>
        <begin position="22"/>
        <end position="517"/>
    </location>
</feature>
<dbReference type="InterPro" id="IPR030678">
    <property type="entry name" value="Peptide/Ni-bd"/>
</dbReference>
<proteinExistence type="predicted"/>